<organism evidence="1 2">
    <name type="scientific">Petrolisthes manimaculis</name>
    <dbReference type="NCBI Taxonomy" id="1843537"/>
    <lineage>
        <taxon>Eukaryota</taxon>
        <taxon>Metazoa</taxon>
        <taxon>Ecdysozoa</taxon>
        <taxon>Arthropoda</taxon>
        <taxon>Crustacea</taxon>
        <taxon>Multicrustacea</taxon>
        <taxon>Malacostraca</taxon>
        <taxon>Eumalacostraca</taxon>
        <taxon>Eucarida</taxon>
        <taxon>Decapoda</taxon>
        <taxon>Pleocyemata</taxon>
        <taxon>Anomura</taxon>
        <taxon>Galatheoidea</taxon>
        <taxon>Porcellanidae</taxon>
        <taxon>Petrolisthes</taxon>
    </lineage>
</organism>
<dbReference type="AlphaFoldDB" id="A0AAE1PG02"/>
<keyword evidence="2" id="KW-1185">Reference proteome</keyword>
<accession>A0AAE1PG02</accession>
<protein>
    <submittedName>
        <fullName evidence="1">Uncharacterized protein</fullName>
    </submittedName>
</protein>
<gene>
    <name evidence="1" type="ORF">Pmani_020807</name>
</gene>
<evidence type="ECO:0000313" key="1">
    <source>
        <dbReference type="EMBL" id="KAK4307418.1"/>
    </source>
</evidence>
<comment type="caution">
    <text evidence="1">The sequence shown here is derived from an EMBL/GenBank/DDBJ whole genome shotgun (WGS) entry which is preliminary data.</text>
</comment>
<dbReference type="EMBL" id="JAWZYT010002008">
    <property type="protein sequence ID" value="KAK4307418.1"/>
    <property type="molecule type" value="Genomic_DNA"/>
</dbReference>
<sequence length="117" mass="13197">MPDNTESPVDLSLLGDVFVLTQNVHSSSNGIQYYLQHYGDTLKLIITDMMDSYGMARNMQLAIPILAKFQPALLSFQKTTRAAFTFLQQFNSPDLKMMNDITDNVFEVLDNDIVTAK</sequence>
<evidence type="ECO:0000313" key="2">
    <source>
        <dbReference type="Proteomes" id="UP001292094"/>
    </source>
</evidence>
<dbReference type="Proteomes" id="UP001292094">
    <property type="component" value="Unassembled WGS sequence"/>
</dbReference>
<name>A0AAE1PG02_9EUCA</name>
<proteinExistence type="predicted"/>
<reference evidence="1" key="1">
    <citation type="submission" date="2023-11" db="EMBL/GenBank/DDBJ databases">
        <title>Genome assemblies of two species of porcelain crab, Petrolisthes cinctipes and Petrolisthes manimaculis (Anomura: Porcellanidae).</title>
        <authorList>
            <person name="Angst P."/>
        </authorList>
    </citation>
    <scope>NUCLEOTIDE SEQUENCE</scope>
    <source>
        <strain evidence="1">PB745_02</strain>
        <tissue evidence="1">Gill</tissue>
    </source>
</reference>